<dbReference type="InterPro" id="IPR023408">
    <property type="entry name" value="MscS_beta-dom_sf"/>
</dbReference>
<evidence type="ECO:0000256" key="6">
    <source>
        <dbReference type="ARBA" id="ARBA00023136"/>
    </source>
</evidence>
<dbReference type="STRING" id="476157.GCA_001663155_02207"/>
<feature type="transmembrane region" description="Helical" evidence="8">
    <location>
        <begin position="159"/>
        <end position="188"/>
    </location>
</feature>
<dbReference type="EMBL" id="VLLK01000001">
    <property type="protein sequence ID" value="TWJ09511.1"/>
    <property type="molecule type" value="Genomic_DNA"/>
</dbReference>
<evidence type="ECO:0000256" key="4">
    <source>
        <dbReference type="ARBA" id="ARBA00022692"/>
    </source>
</evidence>
<dbReference type="GO" id="GO:0008381">
    <property type="term" value="F:mechanosensitive monoatomic ion channel activity"/>
    <property type="evidence" value="ECO:0007669"/>
    <property type="project" value="UniProtKB-ARBA"/>
</dbReference>
<dbReference type="AlphaFoldDB" id="A0A562UV73"/>
<dbReference type="Pfam" id="PF21082">
    <property type="entry name" value="MS_channel_3rd"/>
    <property type="match status" value="1"/>
</dbReference>
<evidence type="ECO:0000259" key="9">
    <source>
        <dbReference type="Pfam" id="PF00924"/>
    </source>
</evidence>
<organism evidence="11 12">
    <name type="scientific">Altererythrobacter ishigakiensis</name>
    <dbReference type="NCBI Taxonomy" id="476157"/>
    <lineage>
        <taxon>Bacteria</taxon>
        <taxon>Pseudomonadati</taxon>
        <taxon>Pseudomonadota</taxon>
        <taxon>Alphaproteobacteria</taxon>
        <taxon>Sphingomonadales</taxon>
        <taxon>Erythrobacteraceae</taxon>
        <taxon>Altererythrobacter</taxon>
    </lineage>
</organism>
<protein>
    <submittedName>
        <fullName evidence="11">Mechanosensitive ion channel-like protein</fullName>
    </submittedName>
</protein>
<comment type="similarity">
    <text evidence="2">Belongs to the MscS (TC 1.A.23) family.</text>
</comment>
<dbReference type="InterPro" id="IPR006685">
    <property type="entry name" value="MscS_channel_2nd"/>
</dbReference>
<evidence type="ECO:0000313" key="12">
    <source>
        <dbReference type="Proteomes" id="UP000320547"/>
    </source>
</evidence>
<dbReference type="Gene3D" id="1.10.287.1260">
    <property type="match status" value="1"/>
</dbReference>
<dbReference type="SUPFAM" id="SSF82689">
    <property type="entry name" value="Mechanosensitive channel protein MscS (YggB), C-terminal domain"/>
    <property type="match status" value="1"/>
</dbReference>
<feature type="transmembrane region" description="Helical" evidence="8">
    <location>
        <begin position="134"/>
        <end position="153"/>
    </location>
</feature>
<dbReference type="PANTHER" id="PTHR30347:SF1">
    <property type="entry name" value="MECHANOSENSITIVE CHANNEL MSCK"/>
    <property type="match status" value="1"/>
</dbReference>
<evidence type="ECO:0000256" key="8">
    <source>
        <dbReference type="SAM" id="Phobius"/>
    </source>
</evidence>
<keyword evidence="4 8" id="KW-0812">Transmembrane</keyword>
<evidence type="ECO:0000256" key="7">
    <source>
        <dbReference type="SAM" id="MobiDB-lite"/>
    </source>
</evidence>
<feature type="region of interest" description="Disordered" evidence="7">
    <location>
        <begin position="1"/>
        <end position="43"/>
    </location>
</feature>
<keyword evidence="3" id="KW-1003">Cell membrane</keyword>
<comment type="caution">
    <text evidence="11">The sequence shown here is derived from an EMBL/GenBank/DDBJ whole genome shotgun (WGS) entry which is preliminary data.</text>
</comment>
<evidence type="ECO:0000256" key="3">
    <source>
        <dbReference type="ARBA" id="ARBA00022475"/>
    </source>
</evidence>
<evidence type="ECO:0000313" key="11">
    <source>
        <dbReference type="EMBL" id="TWJ09511.1"/>
    </source>
</evidence>
<comment type="subcellular location">
    <subcellularLocation>
        <location evidence="1">Cell membrane</location>
        <topology evidence="1">Multi-pass membrane protein</topology>
    </subcellularLocation>
</comment>
<dbReference type="InterPro" id="IPR011066">
    <property type="entry name" value="MscS_channel_C_sf"/>
</dbReference>
<dbReference type="Proteomes" id="UP000320547">
    <property type="component" value="Unassembled WGS sequence"/>
</dbReference>
<sequence>MTTAATLPADVTDVEDQSTITEDAADDTNTGAAPSTDESVPDTVKEPVEVIEASGEFVEGVGEKSETAGAFLEWMSEIAFEIGNLRISLLDVFLAVGVVLLVMTAAWMAIRLSRSLIKRITRFDSTQKLLAEKLSTVAIWALAFLIGIDLLGIDLTALAFFGGAFGLAIGFGLQKTFGNLISGIILLLDKSIKPGDVISVTDQAGNEAIGQIRKIGIRAISVITRDQTEHLIPNENLMINQVVNWSYSSKDVRVKAPIGVSYDSDLELVSRLLYQAVDDVPRVQATPKPRVNLMGFGDSSVDFEVRFWIQDPEEGIANIRSDVYTRIWELFKEHGVEIPFPQRDLNLRTNKQFEKLIEALGNRAENGSNS</sequence>
<dbReference type="GO" id="GO:0005886">
    <property type="term" value="C:plasma membrane"/>
    <property type="evidence" value="ECO:0007669"/>
    <property type="project" value="UniProtKB-SubCell"/>
</dbReference>
<dbReference type="Pfam" id="PF00924">
    <property type="entry name" value="MS_channel_2nd"/>
    <property type="match status" value="1"/>
</dbReference>
<dbReference type="Gene3D" id="3.30.70.100">
    <property type="match status" value="1"/>
</dbReference>
<gene>
    <name evidence="11" type="ORF">JN10_1146</name>
</gene>
<dbReference type="SUPFAM" id="SSF50182">
    <property type="entry name" value="Sm-like ribonucleoproteins"/>
    <property type="match status" value="1"/>
</dbReference>
<dbReference type="OrthoDB" id="9799209at2"/>
<reference evidence="11 12" key="1">
    <citation type="submission" date="2019-07" db="EMBL/GenBank/DDBJ databases">
        <title>Genomic Encyclopedia of Archaeal and Bacterial Type Strains, Phase II (KMG-II): from individual species to whole genera.</title>
        <authorList>
            <person name="Goeker M."/>
        </authorList>
    </citation>
    <scope>NUCLEOTIDE SEQUENCE [LARGE SCALE GENOMIC DNA]</scope>
    <source>
        <strain evidence="11 12">ATCC BAA-2084</strain>
    </source>
</reference>
<keyword evidence="6 8" id="KW-0472">Membrane</keyword>
<dbReference type="RefSeq" id="WP_067601132.1">
    <property type="nucleotide sequence ID" value="NZ_CP015963.1"/>
</dbReference>
<keyword evidence="12" id="KW-1185">Reference proteome</keyword>
<dbReference type="Gene3D" id="2.30.30.60">
    <property type="match status" value="1"/>
</dbReference>
<dbReference type="InterPro" id="IPR010920">
    <property type="entry name" value="LSM_dom_sf"/>
</dbReference>
<feature type="transmembrane region" description="Helical" evidence="8">
    <location>
        <begin position="92"/>
        <end position="113"/>
    </location>
</feature>
<name>A0A562UV73_9SPHN</name>
<evidence type="ECO:0000256" key="2">
    <source>
        <dbReference type="ARBA" id="ARBA00008017"/>
    </source>
</evidence>
<dbReference type="SUPFAM" id="SSF82861">
    <property type="entry name" value="Mechanosensitive channel protein MscS (YggB), transmembrane region"/>
    <property type="match status" value="1"/>
</dbReference>
<dbReference type="InterPro" id="IPR011014">
    <property type="entry name" value="MscS_channel_TM-2"/>
</dbReference>
<keyword evidence="5 8" id="KW-1133">Transmembrane helix</keyword>
<feature type="domain" description="Mechanosensitive ion channel MscS" evidence="9">
    <location>
        <begin position="176"/>
        <end position="246"/>
    </location>
</feature>
<proteinExistence type="inferred from homology"/>
<accession>A0A562UV73</accession>
<evidence type="ECO:0000256" key="5">
    <source>
        <dbReference type="ARBA" id="ARBA00022989"/>
    </source>
</evidence>
<dbReference type="PANTHER" id="PTHR30347">
    <property type="entry name" value="POTASSIUM CHANNEL RELATED"/>
    <property type="match status" value="1"/>
</dbReference>
<dbReference type="InterPro" id="IPR052702">
    <property type="entry name" value="MscS-like_channel"/>
</dbReference>
<evidence type="ECO:0000259" key="10">
    <source>
        <dbReference type="Pfam" id="PF21082"/>
    </source>
</evidence>
<dbReference type="InterPro" id="IPR049278">
    <property type="entry name" value="MS_channel_C"/>
</dbReference>
<feature type="compositionally biased region" description="Polar residues" evidence="7">
    <location>
        <begin position="17"/>
        <end position="38"/>
    </location>
</feature>
<evidence type="ECO:0000256" key="1">
    <source>
        <dbReference type="ARBA" id="ARBA00004651"/>
    </source>
</evidence>
<feature type="domain" description="Mechanosensitive ion channel MscS C-terminal" evidence="10">
    <location>
        <begin position="254"/>
        <end position="338"/>
    </location>
</feature>